<gene>
    <name evidence="1" type="ORF">SAMN04488018_12253</name>
</gene>
<sequence length="82" mass="9690">MLLWNMENDTYDHQLMANKYITTIKTALKDLESSYDKDVYIVLAWQGLKATDAYSKLTQEKKDSFIKTLTEYRTNNEIIECK</sequence>
<evidence type="ECO:0000313" key="1">
    <source>
        <dbReference type="EMBL" id="SEJ29722.1"/>
    </source>
</evidence>
<proteinExistence type="predicted"/>
<evidence type="ECO:0000313" key="2">
    <source>
        <dbReference type="Proteomes" id="UP000183077"/>
    </source>
</evidence>
<name>A0A1H6XXX6_9FLAO</name>
<organism evidence="1 2">
    <name type="scientific">Myroides marinus</name>
    <dbReference type="NCBI Taxonomy" id="703342"/>
    <lineage>
        <taxon>Bacteria</taxon>
        <taxon>Pseudomonadati</taxon>
        <taxon>Bacteroidota</taxon>
        <taxon>Flavobacteriia</taxon>
        <taxon>Flavobacteriales</taxon>
        <taxon>Flavobacteriaceae</taxon>
        <taxon>Myroides</taxon>
    </lineage>
</organism>
<reference evidence="1 2" key="1">
    <citation type="submission" date="2016-10" db="EMBL/GenBank/DDBJ databases">
        <authorList>
            <person name="de Groot N.N."/>
        </authorList>
    </citation>
    <scope>NUCLEOTIDE SEQUENCE [LARGE SCALE GENOMIC DNA]</scope>
    <source>
        <strain evidence="1 2">DSM 23048</strain>
    </source>
</reference>
<dbReference type="Proteomes" id="UP000183077">
    <property type="component" value="Unassembled WGS sequence"/>
</dbReference>
<dbReference type="AlphaFoldDB" id="A0A1H6XXX6"/>
<dbReference type="EMBL" id="FNYS01000022">
    <property type="protein sequence ID" value="SEJ29722.1"/>
    <property type="molecule type" value="Genomic_DNA"/>
</dbReference>
<accession>A0A1H6XXX6</accession>
<protein>
    <submittedName>
        <fullName evidence="1">Uncharacterized protein</fullName>
    </submittedName>
</protein>